<sequence>MTKSELRSEYDIVFAGGGATACVTAGRLAKADPSLSILLIEKGENNLDDISVLTPAMCWSHLAPSSKTVLLYEANEESALGGRRTIVQAGGILGGGSSVNALMYTRASALDYDSWATEGWDAKTLLRLANKAETYLVDDAGVKQDLHGHNGPICITHGTHARTIDYEDTFAGAEAAGVPRVPDAQDFRIGHGMTSWAKYIGPDGRRQDAAHCYLHPLLRSGDYPNLHILVNSSVCRVRFDGVRATGVEYQRKIDDMALAPAAFIAAKKLVVLSAGALATAPILERSGVGSSGHLRALGIDVVSDLPGVGEDYQDHNLMSYTYKSSWTSKDSYDGLLSGREDFARALADKSTKMGWNGIDVCGKVRPSQDEVAAIGGDFQACWNRDFKDQPSRPMVILPIFNGYFGDHAALGEPVDNPAHYLSAGVFTTYPYSRGSIHITSKDPQTPASFNTGFLSNPVDLAQQVWGYKKSREVVRRSDKYAGEVVRDHPPFRQGSRAACQEGPTVQGGFKNIAERRNLPPIEYDEHDDKVIEEFIRQRVGSSWHSMGTCKMAPRDANGVVDKNLNVYGTKGLKCADLSIVPKNVGANTYNTALIVGEKAAEIIGMELGLVV</sequence>
<gene>
    <name evidence="1" type="ORF">NQ176_g2791</name>
</gene>
<comment type="caution">
    <text evidence="1">The sequence shown here is derived from an EMBL/GenBank/DDBJ whole genome shotgun (WGS) entry which is preliminary data.</text>
</comment>
<proteinExistence type="predicted"/>
<organism evidence="1 2">
    <name type="scientific">Zarea fungicola</name>
    <dbReference type="NCBI Taxonomy" id="93591"/>
    <lineage>
        <taxon>Eukaryota</taxon>
        <taxon>Fungi</taxon>
        <taxon>Dikarya</taxon>
        <taxon>Ascomycota</taxon>
        <taxon>Pezizomycotina</taxon>
        <taxon>Sordariomycetes</taxon>
        <taxon>Hypocreomycetidae</taxon>
        <taxon>Hypocreales</taxon>
        <taxon>Cordycipitaceae</taxon>
        <taxon>Zarea</taxon>
    </lineage>
</organism>
<protein>
    <submittedName>
        <fullName evidence="1">Uncharacterized protein</fullName>
    </submittedName>
</protein>
<evidence type="ECO:0000313" key="1">
    <source>
        <dbReference type="EMBL" id="KAJ2980182.1"/>
    </source>
</evidence>
<reference evidence="1" key="1">
    <citation type="submission" date="2022-08" db="EMBL/GenBank/DDBJ databases">
        <title>Genome Sequence of Lecanicillium fungicola.</title>
        <authorList>
            <person name="Buettner E."/>
        </authorList>
    </citation>
    <scope>NUCLEOTIDE SEQUENCE</scope>
    <source>
        <strain evidence="1">Babe33</strain>
    </source>
</reference>
<name>A0ACC1NLI0_9HYPO</name>
<evidence type="ECO:0000313" key="2">
    <source>
        <dbReference type="Proteomes" id="UP001143910"/>
    </source>
</evidence>
<keyword evidence="2" id="KW-1185">Reference proteome</keyword>
<dbReference type="Proteomes" id="UP001143910">
    <property type="component" value="Unassembled WGS sequence"/>
</dbReference>
<dbReference type="EMBL" id="JANJQO010000219">
    <property type="protein sequence ID" value="KAJ2980182.1"/>
    <property type="molecule type" value="Genomic_DNA"/>
</dbReference>
<accession>A0ACC1NLI0</accession>